<evidence type="ECO:0000256" key="4">
    <source>
        <dbReference type="ARBA" id="ARBA00010617"/>
    </source>
</evidence>
<accession>A0A8J1TZN3</accession>
<dbReference type="GO" id="GO:0005506">
    <property type="term" value="F:iron ion binding"/>
    <property type="evidence" value="ECO:0007669"/>
    <property type="project" value="InterPro"/>
</dbReference>
<evidence type="ECO:0000256" key="5">
    <source>
        <dbReference type="ARBA" id="ARBA00012109"/>
    </source>
</evidence>
<evidence type="ECO:0000313" key="14">
    <source>
        <dbReference type="Proteomes" id="UP000749559"/>
    </source>
</evidence>
<gene>
    <name evidence="13" type="ORF">OFUS_LOCUS12709</name>
</gene>
<keyword evidence="8" id="KW-0256">Endoplasmic reticulum</keyword>
<dbReference type="Proteomes" id="UP000749559">
    <property type="component" value="Unassembled WGS sequence"/>
</dbReference>
<dbReference type="GO" id="GO:0004508">
    <property type="term" value="F:steroid 17-alpha-monooxygenase activity"/>
    <property type="evidence" value="ECO:0007669"/>
    <property type="project" value="TreeGrafter"/>
</dbReference>
<comment type="similarity">
    <text evidence="4">Belongs to the cytochrome P450 family.</text>
</comment>
<comment type="cofactor">
    <cofactor evidence="1">
        <name>heme</name>
        <dbReference type="ChEBI" id="CHEBI:30413"/>
    </cofactor>
</comment>
<dbReference type="EC" id="1.14.14.1" evidence="5"/>
<dbReference type="GO" id="GO:0042446">
    <property type="term" value="P:hormone biosynthetic process"/>
    <property type="evidence" value="ECO:0007669"/>
    <property type="project" value="TreeGrafter"/>
</dbReference>
<dbReference type="InterPro" id="IPR002401">
    <property type="entry name" value="Cyt_P450_E_grp-I"/>
</dbReference>
<dbReference type="Gene3D" id="1.10.630.10">
    <property type="entry name" value="Cytochrome P450"/>
    <property type="match status" value="1"/>
</dbReference>
<dbReference type="GO" id="GO:0042448">
    <property type="term" value="P:progesterone metabolic process"/>
    <property type="evidence" value="ECO:0007669"/>
    <property type="project" value="TreeGrafter"/>
</dbReference>
<evidence type="ECO:0000256" key="11">
    <source>
        <dbReference type="ARBA" id="ARBA00023004"/>
    </source>
</evidence>
<sequence length="385" mass="43979">MNLFGIEPYEARVFLVINIGTVILMRVVTYFLFYDYVFQVNMDLYGIELSEVRVCLAIFIGTAILMRVVTYFLWARTLPPGPMGLPIIGNLHQLGKHPHKTMTAFARKYGDIYMIHFGSRPTIVLSGYETVFEALLKCGDDFAGRPDFQSFQYINKGKGVAFSPHFDARWKLLRKIMVNAARLLVNDKKRPIDANILDECDTLIKELLSTNGQPIDPRIPIKMCVGSIIFTLVFGESIASKEDQDFKGIIERNRKFNALQASGGNIADLMPWTKIFTKRKLHEFIQIMDANMKLHTRKHKEHVSTYNQDDLRDITDALIKASRDVRGTENMEYLDEQFILCLTIELIGAVSSFMHWAVLYMAFYTKIQSKVHAEISAVIGGTKRI</sequence>
<evidence type="ECO:0000256" key="7">
    <source>
        <dbReference type="ARBA" id="ARBA00022723"/>
    </source>
</evidence>
<dbReference type="PANTHER" id="PTHR24289:SF21">
    <property type="entry name" value="CYTOCHROME P450 1A"/>
    <property type="match status" value="1"/>
</dbReference>
<organism evidence="13 14">
    <name type="scientific">Owenia fusiformis</name>
    <name type="common">Polychaete worm</name>
    <dbReference type="NCBI Taxonomy" id="6347"/>
    <lineage>
        <taxon>Eukaryota</taxon>
        <taxon>Metazoa</taxon>
        <taxon>Spiralia</taxon>
        <taxon>Lophotrochozoa</taxon>
        <taxon>Annelida</taxon>
        <taxon>Polychaeta</taxon>
        <taxon>Sedentaria</taxon>
        <taxon>Canalipalpata</taxon>
        <taxon>Sabellida</taxon>
        <taxon>Oweniida</taxon>
        <taxon>Oweniidae</taxon>
        <taxon>Owenia</taxon>
    </lineage>
</organism>
<proteinExistence type="inferred from homology"/>
<evidence type="ECO:0000256" key="10">
    <source>
        <dbReference type="ARBA" id="ARBA00023002"/>
    </source>
</evidence>
<evidence type="ECO:0000313" key="13">
    <source>
        <dbReference type="EMBL" id="CAH1786908.1"/>
    </source>
</evidence>
<reference evidence="13" key="1">
    <citation type="submission" date="2022-03" db="EMBL/GenBank/DDBJ databases">
        <authorList>
            <person name="Martin C."/>
        </authorList>
    </citation>
    <scope>NUCLEOTIDE SEQUENCE</scope>
</reference>
<dbReference type="OrthoDB" id="639466at2759"/>
<dbReference type="AlphaFoldDB" id="A0A8J1TZN3"/>
<comment type="subcellular location">
    <subcellularLocation>
        <location evidence="3">Endoplasmic reticulum membrane</location>
        <topology evidence="3">Peripheral membrane protein</topology>
    </subcellularLocation>
    <subcellularLocation>
        <location evidence="2">Microsome membrane</location>
        <topology evidence="2">Peripheral membrane protein</topology>
    </subcellularLocation>
</comment>
<dbReference type="PANTHER" id="PTHR24289">
    <property type="entry name" value="STEROID 17-ALPHA-HYDROXYLASE/17,20 LYASE"/>
    <property type="match status" value="1"/>
</dbReference>
<keyword evidence="11" id="KW-0408">Iron</keyword>
<dbReference type="Pfam" id="PF00067">
    <property type="entry name" value="p450"/>
    <property type="match status" value="1"/>
</dbReference>
<evidence type="ECO:0000256" key="9">
    <source>
        <dbReference type="ARBA" id="ARBA00022848"/>
    </source>
</evidence>
<dbReference type="EMBL" id="CAIIXF020000006">
    <property type="protein sequence ID" value="CAH1786908.1"/>
    <property type="molecule type" value="Genomic_DNA"/>
</dbReference>
<dbReference type="InterPro" id="IPR036396">
    <property type="entry name" value="Cyt_P450_sf"/>
</dbReference>
<comment type="caution">
    <text evidence="13">The sequence shown here is derived from an EMBL/GenBank/DDBJ whole genome shotgun (WGS) entry which is preliminary data.</text>
</comment>
<dbReference type="InterPro" id="IPR001128">
    <property type="entry name" value="Cyt_P450"/>
</dbReference>
<protein>
    <recommendedName>
        <fullName evidence="5">unspecific monooxygenase</fullName>
        <ecNumber evidence="5">1.14.14.1</ecNumber>
    </recommendedName>
</protein>
<keyword evidence="6" id="KW-0349">Heme</keyword>
<keyword evidence="7" id="KW-0479">Metal-binding</keyword>
<keyword evidence="12" id="KW-0503">Monooxygenase</keyword>
<dbReference type="PRINTS" id="PR00463">
    <property type="entry name" value="EP450I"/>
</dbReference>
<evidence type="ECO:0000256" key="2">
    <source>
        <dbReference type="ARBA" id="ARBA00004174"/>
    </source>
</evidence>
<dbReference type="GO" id="GO:0005789">
    <property type="term" value="C:endoplasmic reticulum membrane"/>
    <property type="evidence" value="ECO:0007669"/>
    <property type="project" value="UniProtKB-SubCell"/>
</dbReference>
<keyword evidence="10" id="KW-0560">Oxidoreductase</keyword>
<evidence type="ECO:0000256" key="8">
    <source>
        <dbReference type="ARBA" id="ARBA00022824"/>
    </source>
</evidence>
<evidence type="ECO:0000256" key="6">
    <source>
        <dbReference type="ARBA" id="ARBA00022617"/>
    </source>
</evidence>
<dbReference type="SUPFAM" id="SSF48264">
    <property type="entry name" value="Cytochrome P450"/>
    <property type="match status" value="1"/>
</dbReference>
<keyword evidence="14" id="KW-1185">Reference proteome</keyword>
<evidence type="ECO:0000256" key="1">
    <source>
        <dbReference type="ARBA" id="ARBA00001971"/>
    </source>
</evidence>
<dbReference type="GO" id="GO:0020037">
    <property type="term" value="F:heme binding"/>
    <property type="evidence" value="ECO:0007669"/>
    <property type="project" value="InterPro"/>
</dbReference>
<name>A0A8J1TZN3_OWEFU</name>
<evidence type="ECO:0000256" key="12">
    <source>
        <dbReference type="ARBA" id="ARBA00023033"/>
    </source>
</evidence>
<keyword evidence="9" id="KW-0492">Microsome</keyword>
<evidence type="ECO:0000256" key="3">
    <source>
        <dbReference type="ARBA" id="ARBA00004406"/>
    </source>
</evidence>